<comment type="caution">
    <text evidence="2">The sequence shown here is derived from an EMBL/GenBank/DDBJ whole genome shotgun (WGS) entry which is preliminary data.</text>
</comment>
<keyword evidence="3" id="KW-1185">Reference proteome</keyword>
<dbReference type="EMBL" id="LLXI01002530">
    <property type="protein sequence ID" value="PKY57380.1"/>
    <property type="molecule type" value="Genomic_DNA"/>
</dbReference>
<dbReference type="PANTHER" id="PTHR34825:SF2">
    <property type="entry name" value="AAA-ATPASE-LIKE DOMAIN-CONTAINING PROTEIN"/>
    <property type="match status" value="1"/>
</dbReference>
<dbReference type="Proteomes" id="UP000234323">
    <property type="component" value="Unassembled WGS sequence"/>
</dbReference>
<proteinExistence type="predicted"/>
<accession>A0A2I1HEX5</accession>
<dbReference type="InterPro" id="IPR018631">
    <property type="entry name" value="AAA-ATPase-like_dom"/>
</dbReference>
<organism evidence="2 3">
    <name type="scientific">Rhizophagus irregularis</name>
    <dbReference type="NCBI Taxonomy" id="588596"/>
    <lineage>
        <taxon>Eukaryota</taxon>
        <taxon>Fungi</taxon>
        <taxon>Fungi incertae sedis</taxon>
        <taxon>Mucoromycota</taxon>
        <taxon>Glomeromycotina</taxon>
        <taxon>Glomeromycetes</taxon>
        <taxon>Glomerales</taxon>
        <taxon>Glomeraceae</taxon>
        <taxon>Rhizophagus</taxon>
    </lineage>
</organism>
<evidence type="ECO:0000313" key="2">
    <source>
        <dbReference type="EMBL" id="PKY57380.1"/>
    </source>
</evidence>
<dbReference type="Pfam" id="PF09820">
    <property type="entry name" value="AAA-ATPase_like"/>
    <property type="match status" value="1"/>
</dbReference>
<sequence length="699" mass="80921">MTFLRKLVQAYSLNTPLSQLFPRLFLSNVPTLESLKSVQISSTGSFEDMRREGSFYLDKTHFIPKIEARLAPAILSLRPRRFGKTLFLSTLSSYYDVKNRDRFEQLFQDLYIGRNPTPLASKFLVLNLNFSGLLTSQTYEIFTADFHEKLNSRISKFMYKYKQELGEYFRDIDEKRSALANFAKLLDMVDLSNNKLYVCIDEYDASMNQALRNDGLFQALTNHHKTEGDFTRNKLELIESSFKQFFSGLKTACDEGIARCFLTGVTPVIMAEFTSGFNISDDLALNEEFWDLYGFKSGEIEILLDKAFGNDVSNDVKQKVMLWLTEENNGYFFHRNQPQGIFNTARVLYCIKNLKERKKYLNKEHDKCTTVDLNTLLNFLPDPHTLPAQTTLDLIVNNPLGKSILTEALNQHLNSPKGIEQRFRLSNIRELATDRTPLLSFMFYSGAITYQPNPSHSSFEHNFQIPNRVAEREFVVEALKMYDWQKEDLVPVRNCLQILEAEHNIEPLCRFIENNLLKPLKDNSVKHSNEEALKQAFMDTLILTLYHADIKPEFQVSSRSSYFGKAIDLVKTSTGKMIAIEFDNIKMENIILDGAQGSWQEATAVSRSLLEKSEDEILNLEISDRYRSKQKTVQQALEFKIEKKKSEYLESLKTQHDAKLSCMFVVLRVGLHRLISRRIYTDELENKKRYWGVENIIIT</sequence>
<dbReference type="VEuPathDB" id="FungiDB:FUN_017483"/>
<dbReference type="AlphaFoldDB" id="A0A2I1HEX5"/>
<dbReference type="VEuPathDB" id="FungiDB:RhiirA1_467622"/>
<protein>
    <submittedName>
        <fullName evidence="2">DUF1703-domain-containing protein</fullName>
    </submittedName>
</protein>
<dbReference type="OrthoDB" id="5380555at2759"/>
<dbReference type="VEuPathDB" id="FungiDB:RhiirFUN_022808"/>
<evidence type="ECO:0000259" key="1">
    <source>
        <dbReference type="Pfam" id="PF09820"/>
    </source>
</evidence>
<gene>
    <name evidence="2" type="ORF">RhiirA4_549632</name>
</gene>
<reference evidence="2 3" key="1">
    <citation type="submission" date="2015-10" db="EMBL/GenBank/DDBJ databases">
        <title>Genome analyses suggest a sexual origin of heterokaryosis in a supposedly ancient asexual fungus.</title>
        <authorList>
            <person name="Ropars J."/>
            <person name="Sedzielewska K."/>
            <person name="Noel J."/>
            <person name="Charron P."/>
            <person name="Farinelli L."/>
            <person name="Marton T."/>
            <person name="Kruger M."/>
            <person name="Pelin A."/>
            <person name="Brachmann A."/>
            <person name="Corradi N."/>
        </authorList>
    </citation>
    <scope>NUCLEOTIDE SEQUENCE [LARGE SCALE GENOMIC DNA]</scope>
    <source>
        <strain evidence="2 3">A4</strain>
    </source>
</reference>
<name>A0A2I1HEX5_9GLOM</name>
<dbReference type="PANTHER" id="PTHR34825">
    <property type="entry name" value="CONSERVED PROTEIN, WITH A WEAK D-GALACTARATE DEHYDRATASE/ALTRONATE HYDROLASE DOMAIN"/>
    <property type="match status" value="1"/>
</dbReference>
<evidence type="ECO:0000313" key="3">
    <source>
        <dbReference type="Proteomes" id="UP000234323"/>
    </source>
</evidence>
<feature type="domain" description="AAA-ATPase-like" evidence="1">
    <location>
        <begin position="44"/>
        <end position="272"/>
    </location>
</feature>
<dbReference type="VEuPathDB" id="FungiDB:RhiirA1_489444"/>